<feature type="binding site" evidence="12">
    <location>
        <position position="189"/>
    </location>
    <ligand>
        <name>Mg(2+)</name>
        <dbReference type="ChEBI" id="CHEBI:18420"/>
    </ligand>
</feature>
<keyword evidence="6 12" id="KW-0460">Magnesium</keyword>
<evidence type="ECO:0000256" key="12">
    <source>
        <dbReference type="PIRSR" id="PIRSR605478-4"/>
    </source>
</evidence>
<evidence type="ECO:0000256" key="9">
    <source>
        <dbReference type="PIRSR" id="PIRSR605478-1"/>
    </source>
</evidence>
<feature type="binding site" evidence="10">
    <location>
        <position position="28"/>
    </location>
    <ligand>
        <name>substrate</name>
    </ligand>
</feature>
<feature type="binding site" evidence="10">
    <location>
        <position position="466"/>
    </location>
    <ligand>
        <name>substrate</name>
    </ligand>
</feature>
<evidence type="ECO:0000256" key="10">
    <source>
        <dbReference type="PIRSR" id="PIRSR605478-2"/>
    </source>
</evidence>
<dbReference type="GO" id="GO:0006098">
    <property type="term" value="P:pentose-phosphate shunt"/>
    <property type="evidence" value="ECO:0007669"/>
    <property type="project" value="TreeGrafter"/>
</dbReference>
<evidence type="ECO:0000256" key="4">
    <source>
        <dbReference type="ARBA" id="ARBA00022679"/>
    </source>
</evidence>
<dbReference type="PANTHER" id="PTHR43522">
    <property type="entry name" value="TRANSKETOLASE"/>
    <property type="match status" value="1"/>
</dbReference>
<dbReference type="eggNOG" id="COG0021">
    <property type="taxonomic scope" value="Bacteria"/>
</dbReference>
<dbReference type="InterPro" id="IPR009014">
    <property type="entry name" value="Transketo_C/PFOR_II"/>
</dbReference>
<dbReference type="SUPFAM" id="SSF52518">
    <property type="entry name" value="Thiamin diphosphate-binding fold (THDP-binding)"/>
    <property type="match status" value="2"/>
</dbReference>
<dbReference type="Gene3D" id="3.40.50.970">
    <property type="match status" value="2"/>
</dbReference>
<keyword evidence="14" id="KW-0106">Calcium</keyword>
<feature type="binding site" evidence="11">
    <location>
        <position position="262"/>
    </location>
    <ligand>
        <name>thiamine diphosphate</name>
        <dbReference type="ChEBI" id="CHEBI:58937"/>
    </ligand>
</feature>
<dbReference type="NCBIfam" id="TIGR00232">
    <property type="entry name" value="tktlase_bact"/>
    <property type="match status" value="1"/>
</dbReference>
<feature type="binding site" evidence="11">
    <location>
        <position position="158"/>
    </location>
    <ligand>
        <name>thiamine diphosphate</name>
        <dbReference type="ChEBI" id="CHEBI:58937"/>
    </ligand>
</feature>
<feature type="binding site" evidence="10">
    <location>
        <position position="470"/>
    </location>
    <ligand>
        <name>substrate</name>
    </ligand>
</feature>
<feature type="domain" description="Transketolase-like pyrimidine-binding" evidence="15">
    <location>
        <begin position="351"/>
        <end position="522"/>
    </location>
</feature>
<comment type="catalytic activity">
    <reaction evidence="14">
        <text>D-sedoheptulose 7-phosphate + D-glyceraldehyde 3-phosphate = aldehydo-D-ribose 5-phosphate + D-xylulose 5-phosphate</text>
        <dbReference type="Rhea" id="RHEA:10508"/>
        <dbReference type="ChEBI" id="CHEBI:57483"/>
        <dbReference type="ChEBI" id="CHEBI:57737"/>
        <dbReference type="ChEBI" id="CHEBI:58273"/>
        <dbReference type="ChEBI" id="CHEBI:59776"/>
        <dbReference type="EC" id="2.2.1.1"/>
    </reaction>
</comment>
<dbReference type="OrthoDB" id="8732661at2"/>
<evidence type="ECO:0000256" key="13">
    <source>
        <dbReference type="PIRSR" id="PIRSR605478-5"/>
    </source>
</evidence>
<keyword evidence="5 12" id="KW-0479">Metal-binding</keyword>
<feature type="binding site" evidence="11">
    <location>
        <position position="68"/>
    </location>
    <ligand>
        <name>thiamine diphosphate</name>
        <dbReference type="ChEBI" id="CHEBI:58937"/>
    </ligand>
</feature>
<comment type="cofactor">
    <cofactor evidence="11">
        <name>thiamine diphosphate</name>
        <dbReference type="ChEBI" id="CHEBI:58937"/>
    </cofactor>
    <text evidence="11">Binds 1 thiamine pyrophosphate per subunit. During the reaction, the substrate forms a covalent intermediate with the cofactor.</text>
</comment>
<feature type="binding site" evidence="12">
    <location>
        <position position="157"/>
    </location>
    <ligand>
        <name>Mg(2+)</name>
        <dbReference type="ChEBI" id="CHEBI:18420"/>
    </ligand>
</feature>
<dbReference type="GO" id="GO:0046872">
    <property type="term" value="F:metal ion binding"/>
    <property type="evidence" value="ECO:0007669"/>
    <property type="project" value="UniProtKB-KW"/>
</dbReference>
<accession>H9UMN7</accession>
<keyword evidence="4 14" id="KW-0808">Transferase</keyword>
<feature type="binding site" evidence="11">
    <location>
        <begin position="116"/>
        <end position="118"/>
    </location>
    <ligand>
        <name>thiamine diphosphate</name>
        <dbReference type="ChEBI" id="CHEBI:58937"/>
    </ligand>
</feature>
<evidence type="ECO:0000313" key="17">
    <source>
        <dbReference type="Proteomes" id="UP000007383"/>
    </source>
</evidence>
<dbReference type="InterPro" id="IPR020826">
    <property type="entry name" value="Transketolase_BS"/>
</dbReference>
<feature type="binding site" evidence="11">
    <location>
        <position position="187"/>
    </location>
    <ligand>
        <name>thiamine diphosphate</name>
        <dbReference type="ChEBI" id="CHEBI:58937"/>
    </ligand>
</feature>
<reference evidence="17" key="1">
    <citation type="journal article" date="2013" name="Stand. Genomic Sci.">
        <title>Complete genome sequence of the halophilic bacterium Spirochaeta africana type strain (Z-7692(T)) from the alkaline Lake Magadi in the East African Rift.</title>
        <authorList>
            <person name="Liolos K."/>
            <person name="Abt B."/>
            <person name="Scheuner C."/>
            <person name="Teshima H."/>
            <person name="Held B."/>
            <person name="Lapidus A."/>
            <person name="Nolan M."/>
            <person name="Lucas S."/>
            <person name="Deshpande S."/>
            <person name="Cheng J.F."/>
            <person name="Tapia R."/>
            <person name="Goodwin L.A."/>
            <person name="Pitluck S."/>
            <person name="Pagani I."/>
            <person name="Ivanova N."/>
            <person name="Mavromatis K."/>
            <person name="Mikhailova N."/>
            <person name="Huntemann M."/>
            <person name="Pati A."/>
            <person name="Chen A."/>
            <person name="Palaniappan K."/>
            <person name="Land M."/>
            <person name="Rohde M."/>
            <person name="Tindall B.J."/>
            <person name="Detter J.C."/>
            <person name="Goker M."/>
            <person name="Bristow J."/>
            <person name="Eisen J.A."/>
            <person name="Markowitz V."/>
            <person name="Hugenholtz P."/>
            <person name="Woyke T."/>
            <person name="Klenk H.P."/>
            <person name="Kyrpides N.C."/>
        </authorList>
    </citation>
    <scope>NUCLEOTIDE SEQUENCE</scope>
    <source>
        <strain evidence="17">ATCC 700263 / DSM 8902 / Z-7692</strain>
    </source>
</reference>
<evidence type="ECO:0000256" key="1">
    <source>
        <dbReference type="ARBA" id="ARBA00007131"/>
    </source>
</evidence>
<evidence type="ECO:0000256" key="5">
    <source>
        <dbReference type="ARBA" id="ARBA00022723"/>
    </source>
</evidence>
<evidence type="ECO:0000256" key="3">
    <source>
        <dbReference type="ARBA" id="ARBA00013152"/>
    </source>
</evidence>
<dbReference type="InterPro" id="IPR055152">
    <property type="entry name" value="Transketolase-like_C_2"/>
</dbReference>
<dbReference type="SMART" id="SM00861">
    <property type="entry name" value="Transket_pyr"/>
    <property type="match status" value="1"/>
</dbReference>
<feature type="site" description="Important for catalytic activity" evidence="13">
    <location>
        <position position="262"/>
    </location>
</feature>
<dbReference type="Gene3D" id="3.40.50.920">
    <property type="match status" value="1"/>
</dbReference>
<feature type="binding site" evidence="10">
    <location>
        <position position="354"/>
    </location>
    <ligand>
        <name>substrate</name>
    </ligand>
</feature>
<dbReference type="EMBL" id="CP003282">
    <property type="protein sequence ID" value="AFG38780.1"/>
    <property type="molecule type" value="Genomic_DNA"/>
</dbReference>
<dbReference type="PROSITE" id="PS00802">
    <property type="entry name" value="TRANSKETOLASE_2"/>
    <property type="match status" value="1"/>
</dbReference>
<dbReference type="PATRIC" id="fig|889378.3.peg.2729"/>
<dbReference type="InterPro" id="IPR005474">
    <property type="entry name" value="Transketolase_N"/>
</dbReference>
<dbReference type="InterPro" id="IPR005478">
    <property type="entry name" value="Transketolase_bac-like"/>
</dbReference>
<dbReference type="STRING" id="889378.Spiaf_2756"/>
<dbReference type="EC" id="2.2.1.1" evidence="3 8"/>
<evidence type="ECO:0000313" key="16">
    <source>
        <dbReference type="EMBL" id="AFG38780.1"/>
    </source>
</evidence>
<dbReference type="KEGG" id="sfc:Spiaf_2756"/>
<feature type="binding site" evidence="10">
    <location>
        <position position="517"/>
    </location>
    <ligand>
        <name>substrate</name>
    </ligand>
</feature>
<dbReference type="PANTHER" id="PTHR43522:SF10">
    <property type="entry name" value="TRANSKETOLASE"/>
    <property type="match status" value="1"/>
</dbReference>
<dbReference type="FunFam" id="3.40.50.970:FF:000004">
    <property type="entry name" value="Transketolase"/>
    <property type="match status" value="1"/>
</dbReference>
<keyword evidence="17" id="KW-1185">Reference proteome</keyword>
<dbReference type="InterPro" id="IPR049557">
    <property type="entry name" value="Transketolase_CS"/>
</dbReference>
<name>H9UMN7_SPIAZ</name>
<feature type="binding site" evidence="10">
    <location>
        <position position="458"/>
    </location>
    <ligand>
        <name>substrate</name>
    </ligand>
</feature>
<dbReference type="CDD" id="cd02012">
    <property type="entry name" value="TPP_TK"/>
    <property type="match status" value="1"/>
</dbReference>
<feature type="binding site" evidence="10">
    <location>
        <position position="381"/>
    </location>
    <ligand>
        <name>substrate</name>
    </ligand>
</feature>
<organism evidence="16 17">
    <name type="scientific">Spirochaeta africana (strain ATCC 700263 / DSM 8902 / Z-7692)</name>
    <dbReference type="NCBI Taxonomy" id="889378"/>
    <lineage>
        <taxon>Bacteria</taxon>
        <taxon>Pseudomonadati</taxon>
        <taxon>Spirochaetota</taxon>
        <taxon>Spirochaetia</taxon>
        <taxon>Spirochaetales</taxon>
        <taxon>Spirochaetaceae</taxon>
        <taxon>Spirochaeta</taxon>
    </lineage>
</organism>
<comment type="similarity">
    <text evidence="1 14">Belongs to the transketolase family.</text>
</comment>
<dbReference type="HOGENOM" id="CLU_009227_0_0_12"/>
<evidence type="ECO:0000256" key="14">
    <source>
        <dbReference type="RuleBase" id="RU004996"/>
    </source>
</evidence>
<feature type="binding site" evidence="12">
    <location>
        <position position="187"/>
    </location>
    <ligand>
        <name>Mg(2+)</name>
        <dbReference type="ChEBI" id="CHEBI:18420"/>
    </ligand>
</feature>
<evidence type="ECO:0000259" key="15">
    <source>
        <dbReference type="SMART" id="SM00861"/>
    </source>
</evidence>
<evidence type="ECO:0000256" key="11">
    <source>
        <dbReference type="PIRSR" id="PIRSR605478-3"/>
    </source>
</evidence>
<dbReference type="Pfam" id="PF02779">
    <property type="entry name" value="Transket_pyr"/>
    <property type="match status" value="1"/>
</dbReference>
<comment type="cofactor">
    <cofactor evidence="14">
        <name>Mg(2+)</name>
        <dbReference type="ChEBI" id="CHEBI:18420"/>
    </cofactor>
    <cofactor evidence="14">
        <name>Ca(2+)</name>
        <dbReference type="ChEBI" id="CHEBI:29108"/>
    </cofactor>
    <cofactor evidence="14">
        <name>Mn(2+)</name>
        <dbReference type="ChEBI" id="CHEBI:29035"/>
    </cofactor>
    <cofactor evidence="14">
        <name>Co(2+)</name>
        <dbReference type="ChEBI" id="CHEBI:48828"/>
    </cofactor>
    <text evidence="14">Binds 1 Mg(2+) ion per subunit. Can also utilize other divalent metal cations, such as Ca(2+), Mn(2+) and Co(2+).</text>
</comment>
<dbReference type="PROSITE" id="PS00801">
    <property type="entry name" value="TRANSKETOLASE_1"/>
    <property type="match status" value="1"/>
</dbReference>
<dbReference type="InterPro" id="IPR033247">
    <property type="entry name" value="Transketolase_fam"/>
</dbReference>
<sequence>MNATELQAAAAAIRSLSMDAIQAANSGHPGLPMGIAELGALLYGEIMQHDPADPGWENRDRFILSAGHGSMLVYSLLHLAGYDLPLEELKNFRQVGSKTPGHPEWGHTVGVETTTGPLGQGMANAVGMAIAESMAAARFNTSEHQIIDHYTYAIVGDGCMMEGVTAEAASLAGHLQLGKLIVFYDDNQISIDGSTEITFTEDVPARFRAYGWHVQSGDAYDADGIRGMIQAAREITDKPSFISLRSIIGKGSPNKAGTAGVHGAALGEQEVAAAKRELGLPEDTQFYIPPVASEFFAQRRNELGIARQEWKKLFADWAAANPALKQEWEAFRSGKPLQDISFPLYSTGDSVATRSAGQKAMQAVAAAYPNLVGGSADLAASNKTKFDGAEEYSSLNHRGSIINYGVREHAMGAVCNGIALYGLFKSFAATFLVFSDYMRPSVRLAALMQIPSIFVYTHDSIFVGEDGPTHQPIEHYAAMRAIPNLHFYRPGDAEETNIAWQMALERPDGPVALSLTRQNLPVYAKQDPDWQENMRRGAYIVQDSKSAPEVIVVATGSEVALALEAADSVKGTAIRVVSMPSRELFLQQSVEYREAVLPPGVRVVVAEAGIAQGWEVLTGGRREDIFSIDRFGVSGPGAAVADALEFSAAHLAARISQKG</sequence>
<evidence type="ECO:0000256" key="6">
    <source>
        <dbReference type="ARBA" id="ARBA00022842"/>
    </source>
</evidence>
<dbReference type="RefSeq" id="WP_014456762.1">
    <property type="nucleotide sequence ID" value="NC_017098.1"/>
</dbReference>
<gene>
    <name evidence="16" type="ordered locus">Spiaf_2756</name>
</gene>
<feature type="binding site" evidence="10">
    <location>
        <position position="262"/>
    </location>
    <ligand>
        <name>substrate</name>
    </ligand>
</feature>
<dbReference type="AlphaFoldDB" id="H9UMN7"/>
<dbReference type="InterPro" id="IPR005475">
    <property type="entry name" value="Transketolase-like_Pyr-bd"/>
</dbReference>
<dbReference type="GO" id="GO:0004802">
    <property type="term" value="F:transketolase activity"/>
    <property type="evidence" value="ECO:0007669"/>
    <property type="project" value="UniProtKB-UniRule"/>
</dbReference>
<dbReference type="GO" id="GO:0005829">
    <property type="term" value="C:cytosol"/>
    <property type="evidence" value="ECO:0007669"/>
    <property type="project" value="TreeGrafter"/>
</dbReference>
<dbReference type="InterPro" id="IPR029061">
    <property type="entry name" value="THDP-binding"/>
</dbReference>
<proteinExistence type="inferred from homology"/>
<protein>
    <recommendedName>
        <fullName evidence="3 8">Transketolase</fullName>
        <ecNumber evidence="3 8">2.2.1.1</ecNumber>
    </recommendedName>
</protein>
<dbReference type="FunFam" id="3.40.50.970:FF:000003">
    <property type="entry name" value="Transketolase"/>
    <property type="match status" value="1"/>
</dbReference>
<feature type="binding site" evidence="11">
    <location>
        <position position="434"/>
    </location>
    <ligand>
        <name>thiamine diphosphate</name>
        <dbReference type="ChEBI" id="CHEBI:58937"/>
    </ligand>
</feature>
<comment type="subunit">
    <text evidence="2 14">Homodimer.</text>
</comment>
<keyword evidence="7 11" id="KW-0786">Thiamine pyrophosphate</keyword>
<comment type="function">
    <text evidence="14">Catalyzes the transfer of a two-carbon ketol group from a ketose donor to an aldose acceptor, via a covalent intermediate with the cofactor thiamine pyrophosphate.</text>
</comment>
<feature type="active site" description="Proton donor" evidence="9">
    <location>
        <position position="408"/>
    </location>
</feature>
<evidence type="ECO:0000256" key="7">
    <source>
        <dbReference type="ARBA" id="ARBA00023052"/>
    </source>
</evidence>
<dbReference type="Pfam" id="PF22613">
    <property type="entry name" value="Transketolase_C_1"/>
    <property type="match status" value="1"/>
</dbReference>
<evidence type="ECO:0000256" key="8">
    <source>
        <dbReference type="NCBIfam" id="TIGR00232"/>
    </source>
</evidence>
<dbReference type="SUPFAM" id="SSF52922">
    <property type="entry name" value="TK C-terminal domain-like"/>
    <property type="match status" value="1"/>
</dbReference>
<evidence type="ECO:0000256" key="2">
    <source>
        <dbReference type="ARBA" id="ARBA00011738"/>
    </source>
</evidence>
<dbReference type="Proteomes" id="UP000007383">
    <property type="component" value="Chromosome"/>
</dbReference>
<feature type="site" description="Important for catalytic activity" evidence="13">
    <location>
        <position position="28"/>
    </location>
</feature>
<comment type="cofactor">
    <cofactor evidence="12">
        <name>Mg(2+)</name>
        <dbReference type="ChEBI" id="CHEBI:18420"/>
    </cofactor>
    <text evidence="12">Binds 1 Mg(2+) ion per subunit. Can also utilize other divalent metal cations, such as Ca(2+), Mn(2+) and Co(2+).</text>
</comment>
<dbReference type="Pfam" id="PF00456">
    <property type="entry name" value="Transketolase_N"/>
    <property type="match status" value="1"/>
</dbReference>
<dbReference type="CDD" id="cd07033">
    <property type="entry name" value="TPP_PYR_DXS_TK_like"/>
    <property type="match status" value="1"/>
</dbReference>